<evidence type="ECO:0000313" key="8">
    <source>
        <dbReference type="Proteomes" id="UP001501321"/>
    </source>
</evidence>
<evidence type="ECO:0000256" key="6">
    <source>
        <dbReference type="SAM" id="Phobius"/>
    </source>
</evidence>
<keyword evidence="4 6" id="KW-1133">Transmembrane helix</keyword>
<sequence>MSVVILQGFTLGASLIMPIGAQNAYVLRQGLRRERHLWVAGLCLLCDCLLIALGVFGGGQALASLPWLKLTLTLGGSLFLLGYGGQSLWRAWHNGSARLDLQGEGAGDKAILFTTLGVTLLNPHVYLDTVMILGSMAAQWPHQALPAFALGAVLASTVWFFGLALLAARLAPWLSHPQVPRGIDALVGLIMLGLGGHLLSGLLG</sequence>
<organism evidence="7 8">
    <name type="scientific">Pseudaeromonas paramecii</name>
    <dbReference type="NCBI Taxonomy" id="2138166"/>
    <lineage>
        <taxon>Bacteria</taxon>
        <taxon>Pseudomonadati</taxon>
        <taxon>Pseudomonadota</taxon>
        <taxon>Gammaproteobacteria</taxon>
        <taxon>Aeromonadales</taxon>
        <taxon>Aeromonadaceae</taxon>
        <taxon>Pseudaeromonas</taxon>
    </lineage>
</organism>
<proteinExistence type="predicted"/>
<dbReference type="RefSeq" id="WP_345014853.1">
    <property type="nucleotide sequence ID" value="NZ_BAABFC010000029.1"/>
</dbReference>
<comment type="subcellular location">
    <subcellularLocation>
        <location evidence="1">Cell membrane</location>
        <topology evidence="1">Multi-pass membrane protein</topology>
    </subcellularLocation>
</comment>
<dbReference type="PANTHER" id="PTHR30086">
    <property type="entry name" value="ARGININE EXPORTER PROTEIN ARGO"/>
    <property type="match status" value="1"/>
</dbReference>
<keyword evidence="3 6" id="KW-0812">Transmembrane</keyword>
<dbReference type="Proteomes" id="UP001501321">
    <property type="component" value="Unassembled WGS sequence"/>
</dbReference>
<keyword evidence="5 6" id="KW-0472">Membrane</keyword>
<dbReference type="Pfam" id="PF01810">
    <property type="entry name" value="LysE"/>
    <property type="match status" value="1"/>
</dbReference>
<protein>
    <submittedName>
        <fullName evidence="7">L-lysine exporter</fullName>
    </submittedName>
</protein>
<feature type="transmembrane region" description="Helical" evidence="6">
    <location>
        <begin position="37"/>
        <end position="58"/>
    </location>
</feature>
<evidence type="ECO:0000256" key="5">
    <source>
        <dbReference type="ARBA" id="ARBA00023136"/>
    </source>
</evidence>
<reference evidence="8" key="1">
    <citation type="journal article" date="2019" name="Int. J. Syst. Evol. Microbiol.">
        <title>The Global Catalogue of Microorganisms (GCM) 10K type strain sequencing project: providing services to taxonomists for standard genome sequencing and annotation.</title>
        <authorList>
            <consortium name="The Broad Institute Genomics Platform"/>
            <consortium name="The Broad Institute Genome Sequencing Center for Infectious Disease"/>
            <person name="Wu L."/>
            <person name="Ma J."/>
        </authorList>
    </citation>
    <scope>NUCLEOTIDE SEQUENCE [LARGE SCALE GENOMIC DNA]</scope>
    <source>
        <strain evidence="8">JCM 32226</strain>
    </source>
</reference>
<accession>A0ABP8QKR8</accession>
<feature type="transmembrane region" description="Helical" evidence="6">
    <location>
        <begin position="6"/>
        <end position="25"/>
    </location>
</feature>
<evidence type="ECO:0000256" key="2">
    <source>
        <dbReference type="ARBA" id="ARBA00022475"/>
    </source>
</evidence>
<evidence type="ECO:0000256" key="4">
    <source>
        <dbReference type="ARBA" id="ARBA00022989"/>
    </source>
</evidence>
<feature type="transmembrane region" description="Helical" evidence="6">
    <location>
        <begin position="70"/>
        <end position="89"/>
    </location>
</feature>
<keyword evidence="2" id="KW-1003">Cell membrane</keyword>
<dbReference type="PANTHER" id="PTHR30086:SF20">
    <property type="entry name" value="ARGININE EXPORTER PROTEIN ARGO-RELATED"/>
    <property type="match status" value="1"/>
</dbReference>
<comment type="caution">
    <text evidence="7">The sequence shown here is derived from an EMBL/GenBank/DDBJ whole genome shotgun (WGS) entry which is preliminary data.</text>
</comment>
<dbReference type="InterPro" id="IPR001123">
    <property type="entry name" value="LeuE-type"/>
</dbReference>
<keyword evidence="8" id="KW-1185">Reference proteome</keyword>
<evidence type="ECO:0000256" key="3">
    <source>
        <dbReference type="ARBA" id="ARBA00022692"/>
    </source>
</evidence>
<gene>
    <name evidence="7" type="primary">lysE</name>
    <name evidence="7" type="ORF">GCM10023095_31420</name>
</gene>
<name>A0ABP8QKR8_9GAMM</name>
<dbReference type="EMBL" id="BAABFC010000029">
    <property type="protein sequence ID" value="GAA4504095.1"/>
    <property type="molecule type" value="Genomic_DNA"/>
</dbReference>
<evidence type="ECO:0000313" key="7">
    <source>
        <dbReference type="EMBL" id="GAA4504095.1"/>
    </source>
</evidence>
<evidence type="ECO:0000256" key="1">
    <source>
        <dbReference type="ARBA" id="ARBA00004651"/>
    </source>
</evidence>
<feature type="transmembrane region" description="Helical" evidence="6">
    <location>
        <begin position="147"/>
        <end position="171"/>
    </location>
</feature>
<feature type="transmembrane region" description="Helical" evidence="6">
    <location>
        <begin position="183"/>
        <end position="203"/>
    </location>
</feature>